<dbReference type="Pfam" id="PF00001">
    <property type="entry name" value="7tm_1"/>
    <property type="match status" value="1"/>
</dbReference>
<keyword evidence="12" id="KW-1185">Reference proteome</keyword>
<evidence type="ECO:0000259" key="10">
    <source>
        <dbReference type="PROSITE" id="PS50262"/>
    </source>
</evidence>
<dbReference type="EMBL" id="MTYJ01000071">
    <property type="protein sequence ID" value="OQV16712.1"/>
    <property type="molecule type" value="Genomic_DNA"/>
</dbReference>
<dbReference type="Proteomes" id="UP000192578">
    <property type="component" value="Unassembled WGS sequence"/>
</dbReference>
<feature type="transmembrane region" description="Helical" evidence="9">
    <location>
        <begin position="184"/>
        <end position="203"/>
    </location>
</feature>
<evidence type="ECO:0000256" key="2">
    <source>
        <dbReference type="ARBA" id="ARBA00022692"/>
    </source>
</evidence>
<evidence type="ECO:0000256" key="6">
    <source>
        <dbReference type="ARBA" id="ARBA00023170"/>
    </source>
</evidence>
<evidence type="ECO:0000313" key="12">
    <source>
        <dbReference type="Proteomes" id="UP000192578"/>
    </source>
</evidence>
<keyword evidence="4" id="KW-0297">G-protein coupled receptor</keyword>
<dbReference type="PANTHER" id="PTHR24243:SF233">
    <property type="entry name" value="THYROTROPIN-RELEASING HORMONE RECEPTOR"/>
    <property type="match status" value="1"/>
</dbReference>
<evidence type="ECO:0000256" key="7">
    <source>
        <dbReference type="ARBA" id="ARBA00023224"/>
    </source>
</evidence>
<evidence type="ECO:0000256" key="8">
    <source>
        <dbReference type="SAM" id="MobiDB-lite"/>
    </source>
</evidence>
<evidence type="ECO:0000313" key="11">
    <source>
        <dbReference type="EMBL" id="OQV16712.1"/>
    </source>
</evidence>
<dbReference type="PROSITE" id="PS50262">
    <property type="entry name" value="G_PROTEIN_RECEP_F1_2"/>
    <property type="match status" value="1"/>
</dbReference>
<keyword evidence="6" id="KW-0675">Receptor</keyword>
<feature type="compositionally biased region" description="Acidic residues" evidence="8">
    <location>
        <begin position="389"/>
        <end position="400"/>
    </location>
</feature>
<dbReference type="InterPro" id="IPR017452">
    <property type="entry name" value="GPCR_Rhodpsn_7TM"/>
</dbReference>
<feature type="domain" description="G-protein coupled receptors family 1 profile" evidence="10">
    <location>
        <begin position="81"/>
        <end position="347"/>
    </location>
</feature>
<keyword evidence="2 9" id="KW-0812">Transmembrane</keyword>
<feature type="transmembrane region" description="Helical" evidence="9">
    <location>
        <begin position="330"/>
        <end position="350"/>
    </location>
</feature>
<keyword evidence="3 9" id="KW-1133">Transmembrane helix</keyword>
<proteinExistence type="predicted"/>
<protein>
    <recommendedName>
        <fullName evidence="10">G-protein coupled receptors family 1 profile domain-containing protein</fullName>
    </recommendedName>
</protein>
<dbReference type="AlphaFoldDB" id="A0A1W0WNG0"/>
<dbReference type="CDD" id="cd14978">
    <property type="entry name" value="7tmA_FMRFamide_R-like"/>
    <property type="match status" value="1"/>
</dbReference>
<keyword evidence="7" id="KW-0807">Transducer</keyword>
<comment type="caution">
    <text evidence="11">The sequence shown here is derived from an EMBL/GenBank/DDBJ whole genome shotgun (WGS) entry which is preliminary data.</text>
</comment>
<dbReference type="InterPro" id="IPR000276">
    <property type="entry name" value="GPCR_Rhodpsn"/>
</dbReference>
<evidence type="ECO:0000256" key="4">
    <source>
        <dbReference type="ARBA" id="ARBA00023040"/>
    </source>
</evidence>
<feature type="transmembrane region" description="Helical" evidence="9">
    <location>
        <begin position="237"/>
        <end position="258"/>
    </location>
</feature>
<keyword evidence="5 9" id="KW-0472">Membrane</keyword>
<sequence>MSVALNETAHLSNLSYVNVSSFLAHLPRASFNSSHFNITNNASSIITMLNPLDYSREQLQMANNLVLGIFYPLLLACCTIGNVLNLIVLFREKPKGSTNVYMMSVAISDLFVLWLQLPIYLYNISPTLRRQDGFKKSFFDYYGARQWGQETFIALCDWTLIVFSLARLMAIVKPFSFRWLQTARTARIACAILLVLAGIFTIYNPIKSYCQYYRVPKTAKDPPWLTNWGAVQDQAEVAMTIFKFFALLVLNVVVVMAIRRQQTSHIGKMRAGQQSNSNRKYRNSNIILMSSVLLYLVCQFPSLMINLLTISDDIYHQYNFRKTHRQFANPFVLVAFFANYSVNFILYLTVSKKFRTQCAQLFAPCCGHPLVVKWRSRMSRLSTTRSRDDDDDGDSDDAEPQEMRLSSITTNKDGVTMTIFKFLVLLVLNDLLVMVTSIRRQQTSHVGMMCAGIIYGAGAGMSRFALHRPHGLTVWSTGKPGLPYPPSVDRTDRLSTTLTNSSKHPPIIHRKAGPFATLQTFHRSMPIARCMVRSTDRSIG</sequence>
<dbReference type="Gene3D" id="1.20.1070.10">
    <property type="entry name" value="Rhodopsin 7-helix transmembrane proteins"/>
    <property type="match status" value="1"/>
</dbReference>
<evidence type="ECO:0000256" key="3">
    <source>
        <dbReference type="ARBA" id="ARBA00022989"/>
    </source>
</evidence>
<feature type="transmembrane region" description="Helical" evidence="9">
    <location>
        <begin position="69"/>
        <end position="88"/>
    </location>
</feature>
<organism evidence="11 12">
    <name type="scientific">Hypsibius exemplaris</name>
    <name type="common">Freshwater tardigrade</name>
    <dbReference type="NCBI Taxonomy" id="2072580"/>
    <lineage>
        <taxon>Eukaryota</taxon>
        <taxon>Metazoa</taxon>
        <taxon>Ecdysozoa</taxon>
        <taxon>Tardigrada</taxon>
        <taxon>Eutardigrada</taxon>
        <taxon>Parachela</taxon>
        <taxon>Hypsibioidea</taxon>
        <taxon>Hypsibiidae</taxon>
        <taxon>Hypsibius</taxon>
    </lineage>
</organism>
<evidence type="ECO:0000256" key="5">
    <source>
        <dbReference type="ARBA" id="ARBA00023136"/>
    </source>
</evidence>
<evidence type="ECO:0000256" key="1">
    <source>
        <dbReference type="ARBA" id="ARBA00004141"/>
    </source>
</evidence>
<dbReference type="GO" id="GO:0005886">
    <property type="term" value="C:plasma membrane"/>
    <property type="evidence" value="ECO:0007669"/>
    <property type="project" value="TreeGrafter"/>
</dbReference>
<dbReference type="PRINTS" id="PR00237">
    <property type="entry name" value="GPCRRHODOPSN"/>
</dbReference>
<feature type="transmembrane region" description="Helical" evidence="9">
    <location>
        <begin position="286"/>
        <end position="310"/>
    </location>
</feature>
<comment type="subcellular location">
    <subcellularLocation>
        <location evidence="1">Membrane</location>
        <topology evidence="1">Multi-pass membrane protein</topology>
    </subcellularLocation>
</comment>
<feature type="transmembrane region" description="Helical" evidence="9">
    <location>
        <begin position="100"/>
        <end position="122"/>
    </location>
</feature>
<dbReference type="PANTHER" id="PTHR24243">
    <property type="entry name" value="G-PROTEIN COUPLED RECEPTOR"/>
    <property type="match status" value="1"/>
</dbReference>
<evidence type="ECO:0000256" key="9">
    <source>
        <dbReference type="SAM" id="Phobius"/>
    </source>
</evidence>
<accession>A0A1W0WNG0</accession>
<dbReference type="OrthoDB" id="10011262at2759"/>
<name>A0A1W0WNG0_HYPEX</name>
<feature type="transmembrane region" description="Helical" evidence="9">
    <location>
        <begin position="419"/>
        <end position="438"/>
    </location>
</feature>
<dbReference type="SUPFAM" id="SSF81321">
    <property type="entry name" value="Family A G protein-coupled receptor-like"/>
    <property type="match status" value="1"/>
</dbReference>
<feature type="region of interest" description="Disordered" evidence="8">
    <location>
        <begin position="383"/>
        <end position="407"/>
    </location>
</feature>
<dbReference type="GO" id="GO:0004930">
    <property type="term" value="F:G protein-coupled receptor activity"/>
    <property type="evidence" value="ECO:0007669"/>
    <property type="project" value="UniProtKB-KW"/>
</dbReference>
<reference evidence="12" key="1">
    <citation type="submission" date="2017-01" db="EMBL/GenBank/DDBJ databases">
        <title>Comparative genomics of anhydrobiosis in the tardigrade Hypsibius dujardini.</title>
        <authorList>
            <person name="Yoshida Y."/>
            <person name="Koutsovoulos G."/>
            <person name="Laetsch D."/>
            <person name="Stevens L."/>
            <person name="Kumar S."/>
            <person name="Horikawa D."/>
            <person name="Ishino K."/>
            <person name="Komine S."/>
            <person name="Tomita M."/>
            <person name="Blaxter M."/>
            <person name="Arakawa K."/>
        </authorList>
    </citation>
    <scope>NUCLEOTIDE SEQUENCE [LARGE SCALE GENOMIC DNA]</scope>
    <source>
        <strain evidence="12">Z151</strain>
    </source>
</reference>
<gene>
    <name evidence="11" type="ORF">BV898_09221</name>
</gene>